<dbReference type="GO" id="GO:0016787">
    <property type="term" value="F:hydrolase activity"/>
    <property type="evidence" value="ECO:0007669"/>
    <property type="project" value="UniProtKB-KW"/>
</dbReference>
<feature type="compositionally biased region" description="Basic and acidic residues" evidence="1">
    <location>
        <begin position="24"/>
        <end position="35"/>
    </location>
</feature>
<proteinExistence type="predicted"/>
<dbReference type="InterPro" id="IPR029033">
    <property type="entry name" value="His_PPase_superfam"/>
</dbReference>
<accession>A0AAJ1W5E4</accession>
<protein>
    <submittedName>
        <fullName evidence="2">Histidine phosphatase family protein</fullName>
        <ecNumber evidence="2">3.1.3.-</ecNumber>
    </submittedName>
</protein>
<dbReference type="Proteomes" id="UP001229081">
    <property type="component" value="Unassembled WGS sequence"/>
</dbReference>
<dbReference type="CDD" id="cd07067">
    <property type="entry name" value="HP_PGM_like"/>
    <property type="match status" value="1"/>
</dbReference>
<evidence type="ECO:0000256" key="1">
    <source>
        <dbReference type="SAM" id="MobiDB-lite"/>
    </source>
</evidence>
<dbReference type="Pfam" id="PF00300">
    <property type="entry name" value="His_Phos_1"/>
    <property type="match status" value="1"/>
</dbReference>
<dbReference type="Gene3D" id="3.40.50.1240">
    <property type="entry name" value="Phosphoglycerate mutase-like"/>
    <property type="match status" value="1"/>
</dbReference>
<name>A0AAJ1W5E4_9MYCO</name>
<gene>
    <name evidence="2" type="ORF">QXL92_26975</name>
</gene>
<organism evidence="2 3">
    <name type="scientific">Mycobacterium paragordonae</name>
    <dbReference type="NCBI Taxonomy" id="1389713"/>
    <lineage>
        <taxon>Bacteria</taxon>
        <taxon>Bacillati</taxon>
        <taxon>Actinomycetota</taxon>
        <taxon>Actinomycetes</taxon>
        <taxon>Mycobacteriales</taxon>
        <taxon>Mycobacteriaceae</taxon>
        <taxon>Mycobacterium</taxon>
    </lineage>
</organism>
<evidence type="ECO:0000313" key="2">
    <source>
        <dbReference type="EMBL" id="MDP7738378.1"/>
    </source>
</evidence>
<reference evidence="2" key="1">
    <citation type="submission" date="2023-06" db="EMBL/GenBank/DDBJ databases">
        <title>Identification of two novel mycobacterium reveal diversities and complexities of Mycobacterium gordonae clade.</title>
        <authorList>
            <person name="Matsumoto Y."/>
            <person name="Nakamura S."/>
            <person name="Motooka D."/>
            <person name="Fukushima K."/>
        </authorList>
    </citation>
    <scope>NUCLEOTIDE SEQUENCE</scope>
    <source>
        <strain evidence="2">TY812</strain>
    </source>
</reference>
<dbReference type="InterPro" id="IPR013078">
    <property type="entry name" value="His_Pase_superF_clade-1"/>
</dbReference>
<comment type="caution">
    <text evidence="2">The sequence shown here is derived from an EMBL/GenBank/DDBJ whole genome shotgun (WGS) entry which is preliminary data.</text>
</comment>
<dbReference type="AlphaFoldDB" id="A0AAJ1W5E4"/>
<keyword evidence="2" id="KW-0378">Hydrolase</keyword>
<feature type="region of interest" description="Disordered" evidence="1">
    <location>
        <begin position="22"/>
        <end position="42"/>
    </location>
</feature>
<dbReference type="RefSeq" id="WP_306255551.1">
    <property type="nucleotide sequence ID" value="NZ_JAUFSA010000001.1"/>
</dbReference>
<dbReference type="SMART" id="SM00855">
    <property type="entry name" value="PGAM"/>
    <property type="match status" value="1"/>
</dbReference>
<dbReference type="SUPFAM" id="SSF53254">
    <property type="entry name" value="Phosphoglycerate mutase-like"/>
    <property type="match status" value="1"/>
</dbReference>
<dbReference type="EMBL" id="JAUFSA010000001">
    <property type="protein sequence ID" value="MDP7738378.1"/>
    <property type="molecule type" value="Genomic_DNA"/>
</dbReference>
<sequence length="178" mass="19193">MTRPAARLTLISHAMTDAMSAGRFPRDEPLSDIGRRQASPLDTDARALAGPELRTRQTAELLDLRACIEPGLADLDCGGWRGRALHDLPPTELETWLTDPGQAPHGGESIVGLVERVARWLAQAGDGGRTVAVTHPAVIRAAILVALDAPPESFWRIDVAPVSHTVLHRRGGGWTLRL</sequence>
<dbReference type="EC" id="3.1.3.-" evidence="2"/>
<evidence type="ECO:0000313" key="3">
    <source>
        <dbReference type="Proteomes" id="UP001229081"/>
    </source>
</evidence>